<dbReference type="EMBL" id="HM347107">
    <property type="protein sequence ID" value="ADQ28649.1"/>
    <property type="molecule type" value="Genomic_DNA"/>
</dbReference>
<evidence type="ECO:0000256" key="10">
    <source>
        <dbReference type="ARBA" id="ARBA00048254"/>
    </source>
</evidence>
<evidence type="ECO:0000313" key="31">
    <source>
        <dbReference type="EMBL" id="AFE85867.1"/>
    </source>
</evidence>
<evidence type="ECO:0000313" key="23">
    <source>
        <dbReference type="EMBL" id="ADQ28649.1"/>
    </source>
</evidence>
<name>A4FTG2_CYHV3</name>
<evidence type="ECO:0000313" key="14">
    <source>
        <dbReference type="EMBL" id="ADQ28640.1"/>
    </source>
</evidence>
<evidence type="ECO:0000313" key="33">
    <source>
        <dbReference type="EMBL" id="AIW51082.1"/>
    </source>
</evidence>
<evidence type="ECO:0000256" key="8">
    <source>
        <dbReference type="ARBA" id="ARBA00022833"/>
    </source>
</evidence>
<dbReference type="EC" id="2.7.1.21" evidence="2 11"/>
<dbReference type="EMBL" id="HM347112">
    <property type="protein sequence ID" value="ADQ28654.1"/>
    <property type="molecule type" value="Genomic_DNA"/>
</dbReference>
<reference evidence="30" key="4">
    <citation type="journal article" date="2011" name="Virus Res.">
        <title>Characterization of a new cell line from caudal fin of koi, Cyprinus carpio koi, and first isolation of cyprinid herpesvirus 3 in China.</title>
        <authorList>
            <person name="Dong C."/>
            <person name="Weng S."/>
            <person name="Li W."/>
            <person name="Li X."/>
            <person name="Yi Y."/>
            <person name="Liang Q."/>
            <person name="He J."/>
        </authorList>
    </citation>
    <scope>NUCLEOTIDE SEQUENCE</scope>
    <source>
        <strain evidence="30">KHV-QY08</strain>
    </source>
</reference>
<dbReference type="Proteomes" id="UP000169752">
    <property type="component" value="Segment"/>
</dbReference>
<evidence type="ECO:0000313" key="38">
    <source>
        <dbReference type="EMBL" id="APB87950.1"/>
    </source>
</evidence>
<dbReference type="FunFam" id="3.40.50.300:FF:000948">
    <property type="entry name" value="Thymidine kinase"/>
    <property type="match status" value="1"/>
</dbReference>
<dbReference type="EMBL" id="KX609546">
    <property type="protein sequence ID" value="APB87949.1"/>
    <property type="molecule type" value="Genomic_DNA"/>
</dbReference>
<accession>A4FTG2</accession>
<dbReference type="EMBL" id="KT364393">
    <property type="protein sequence ID" value="AKU53559.1"/>
    <property type="molecule type" value="Genomic_DNA"/>
</dbReference>
<evidence type="ECO:0000313" key="37">
    <source>
        <dbReference type="EMBL" id="APB87949.1"/>
    </source>
</evidence>
<evidence type="ECO:0000313" key="42">
    <source>
        <dbReference type="Proteomes" id="UP000169752"/>
    </source>
</evidence>
<evidence type="ECO:0000256" key="2">
    <source>
        <dbReference type="ARBA" id="ARBA00012118"/>
    </source>
</evidence>
<keyword evidence="6 11" id="KW-0547">Nucleotide-binding</keyword>
<dbReference type="EMBL" id="AB375390">
    <property type="protein sequence ID" value="BAH79684.1"/>
    <property type="molecule type" value="Genomic_DNA"/>
</dbReference>
<dbReference type="EMBL" id="JN180630">
    <property type="protein sequence ID" value="AEM65309.1"/>
    <property type="molecule type" value="Genomic_DNA"/>
</dbReference>
<dbReference type="PANTHER" id="PTHR11441">
    <property type="entry name" value="THYMIDINE KINASE"/>
    <property type="match status" value="1"/>
</dbReference>
<dbReference type="EMBL" id="HM347102">
    <property type="protein sequence ID" value="ADQ28644.1"/>
    <property type="molecule type" value="Genomic_DNA"/>
</dbReference>
<protein>
    <recommendedName>
        <fullName evidence="2 11">Thymidine kinase</fullName>
        <ecNumber evidence="2 11">2.7.1.21</ecNumber>
    </recommendedName>
</protein>
<evidence type="ECO:0000313" key="20">
    <source>
        <dbReference type="EMBL" id="ADQ28646.1"/>
    </source>
</evidence>
<dbReference type="EMBL" id="KP280047">
    <property type="protein sequence ID" value="AJO69994.1"/>
    <property type="molecule type" value="Genomic_DNA"/>
</dbReference>
<evidence type="ECO:0000256" key="5">
    <source>
        <dbReference type="ARBA" id="ARBA00022723"/>
    </source>
</evidence>
<dbReference type="EMBL" id="HM347097">
    <property type="protein sequence ID" value="ADQ28639.1"/>
    <property type="molecule type" value="Genomic_DNA"/>
</dbReference>
<evidence type="ECO:0000313" key="25">
    <source>
        <dbReference type="EMBL" id="ADQ28651.1"/>
    </source>
</evidence>
<evidence type="ECO:0000256" key="4">
    <source>
        <dbReference type="ARBA" id="ARBA00022679"/>
    </source>
</evidence>
<evidence type="ECO:0000313" key="34">
    <source>
        <dbReference type="EMBL" id="AJO69994.1"/>
    </source>
</evidence>
<evidence type="ECO:0000256" key="11">
    <source>
        <dbReference type="RuleBase" id="RU000544"/>
    </source>
</evidence>
<dbReference type="EMBL" id="AB375391">
    <property type="protein sequence ID" value="BAH79685.1"/>
    <property type="molecule type" value="Genomic_DNA"/>
</dbReference>
<reference evidence="31" key="6">
    <citation type="journal article" date="2013" name="Vet. Microbiol.">
        <title>Emergence of fatal European genotype CyHV-3/KHV in mainland China.</title>
        <authorList>
            <person name="Dong C."/>
            <person name="Li X."/>
            <person name="Weng S."/>
            <person name="Xie S."/>
            <person name="He J."/>
        </authorList>
    </citation>
    <scope>NUCLEOTIDE SEQUENCE</scope>
    <source>
        <strain evidence="31">KHV-GZ10</strain>
    </source>
</reference>
<reference evidence="32" key="7">
    <citation type="submission" date="2014-08" db="EMBL/GenBank/DDBJ databases">
        <authorList>
            <person name="Liu Z."/>
            <person name="Ke H."/>
            <person name="Hao L."/>
            <person name="Ma Y."/>
            <person name="Ma J."/>
            <person name="Liang Z."/>
        </authorList>
    </citation>
    <scope>NUCLEOTIDE SEQUENCE</scope>
    <source>
        <strain evidence="32">HZ419</strain>
        <strain evidence="33">ZS410</strain>
    </source>
</reference>
<keyword evidence="9 11" id="KW-0067">ATP-binding</keyword>
<dbReference type="SUPFAM" id="SSF57716">
    <property type="entry name" value="Glucocorticoid receptor-like (DNA-binding domain)"/>
    <property type="match status" value="1"/>
</dbReference>
<evidence type="ECO:0000313" key="30">
    <source>
        <dbReference type="EMBL" id="AEM65309.1"/>
    </source>
</evidence>
<gene>
    <name evidence="13" type="primary">TK</name>
    <name evidence="41" type="synonym">KHV_ORF55</name>
    <name evidence="39" type="ORF">KHVJ063</name>
</gene>
<reference evidence="41" key="12">
    <citation type="journal article" date="2019" name="J. Fish Dis.">
        <title>Koi herpesvirus and carp oedema virus: Infections and coinfections during mortality events of wild common carp in the United States.</title>
        <authorList>
            <person name="Padhi S.K."/>
            <person name="Tolo I."/>
            <person name="McEachran M."/>
            <person name="Primus A."/>
            <person name="Mor S.K."/>
            <person name="Phelps N.B.D."/>
        </authorList>
    </citation>
    <scope>NUCLEOTIDE SEQUENCE</scope>
    <source>
        <strain evidence="41">19880</strain>
    </source>
</reference>
<comment type="catalytic activity">
    <reaction evidence="10 11">
        <text>thymidine + ATP = dTMP + ADP + H(+)</text>
        <dbReference type="Rhea" id="RHEA:19129"/>
        <dbReference type="ChEBI" id="CHEBI:15378"/>
        <dbReference type="ChEBI" id="CHEBI:17748"/>
        <dbReference type="ChEBI" id="CHEBI:30616"/>
        <dbReference type="ChEBI" id="CHEBI:63528"/>
        <dbReference type="ChEBI" id="CHEBI:456216"/>
        <dbReference type="EC" id="2.7.1.21"/>
    </reaction>
</comment>
<dbReference type="GO" id="GO:0005524">
    <property type="term" value="F:ATP binding"/>
    <property type="evidence" value="ECO:0007669"/>
    <property type="project" value="UniProtKB-KW"/>
</dbReference>
<evidence type="ECO:0000313" key="13">
    <source>
        <dbReference type="EMBL" id="ADQ28639.1"/>
    </source>
</evidence>
<evidence type="ECO:0000313" key="36">
    <source>
        <dbReference type="EMBL" id="AKU53559.1"/>
    </source>
</evidence>
<dbReference type="GO" id="GO:0046872">
    <property type="term" value="F:metal ion binding"/>
    <property type="evidence" value="ECO:0007669"/>
    <property type="project" value="UniProtKB-KW"/>
</dbReference>
<evidence type="ECO:0000313" key="17">
    <source>
        <dbReference type="EMBL" id="ADQ28643.1"/>
    </source>
</evidence>
<dbReference type="EMBL" id="HM347100">
    <property type="protein sequence ID" value="ADQ28642.1"/>
    <property type="molecule type" value="Genomic_DNA"/>
</dbReference>
<evidence type="ECO:0000256" key="9">
    <source>
        <dbReference type="ARBA" id="ARBA00022840"/>
    </source>
</evidence>
<dbReference type="SUPFAM" id="SSF52540">
    <property type="entry name" value="P-loop containing nucleoside triphosphate hydrolases"/>
    <property type="match status" value="1"/>
</dbReference>
<dbReference type="EMBL" id="HM347098">
    <property type="protein sequence ID" value="ADQ28640.1"/>
    <property type="molecule type" value="Genomic_DNA"/>
</dbReference>
<dbReference type="EMBL" id="HM347113">
    <property type="protein sequence ID" value="ADQ28655.1"/>
    <property type="molecule type" value="Genomic_DNA"/>
</dbReference>
<dbReference type="Pfam" id="PF00265">
    <property type="entry name" value="TK"/>
    <property type="match status" value="1"/>
</dbReference>
<evidence type="ECO:0000313" key="32">
    <source>
        <dbReference type="EMBL" id="AIW51081.1"/>
    </source>
</evidence>
<reference evidence="37" key="11">
    <citation type="submission" date="2016-07" db="EMBL/GenBank/DDBJ databases">
        <title>Detection of Cyprinid herpesvirus 3 (CyHV-3), from farmed common carp (Cyprinus carpio L.) in Iran.</title>
        <authorList>
            <person name="Ahmadivand S."/>
            <person name="Rahmati-Holasoo H."/>
            <person name="Shokrpoor S."/>
        </authorList>
    </citation>
    <scope>NUCLEOTIDE SEQUENCE</scope>
    <source>
        <strain evidence="37">S.AV-IR-KHV-carp</strain>
        <strain evidence="38">S.AV-IR-KHV-koi</strain>
    </source>
</reference>
<evidence type="ECO:0000313" key="19">
    <source>
        <dbReference type="EMBL" id="ADQ28645.1"/>
    </source>
</evidence>
<dbReference type="EMBL" id="KX609547">
    <property type="protein sequence ID" value="APB87950.1"/>
    <property type="molecule type" value="Genomic_DNA"/>
</dbReference>
<reference evidence="39 42" key="1">
    <citation type="journal article" date="2007" name="J. Virol.">
        <title>Genome sequences of three koi herpesvirus isolates representing the expanding distribution of an emerging disease threatening koi and common carp worldwide.</title>
        <authorList>
            <person name="Aoki T."/>
            <person name="Hirono I."/>
            <person name="Kurokawa K."/>
            <person name="Fukuda H."/>
            <person name="Nahary R."/>
            <person name="Eldar A."/>
            <person name="Davison A.J."/>
            <person name="Waltzek T.B."/>
            <person name="Bercovier H."/>
            <person name="Hedrick R.P."/>
        </authorList>
    </citation>
    <scope>NUCLEOTIDE SEQUENCE [LARGE SCALE GENOMIC DNA]</scope>
    <source>
        <strain evidence="39">TUMST1</strain>
    </source>
</reference>
<evidence type="ECO:0000313" key="27">
    <source>
        <dbReference type="EMBL" id="ADQ28653.1"/>
    </source>
</evidence>
<dbReference type="GO" id="GO:0004797">
    <property type="term" value="F:thymidine kinase activity"/>
    <property type="evidence" value="ECO:0007669"/>
    <property type="project" value="UniProtKB-EC"/>
</dbReference>
<evidence type="ECO:0000313" key="35">
    <source>
        <dbReference type="EMBL" id="AKU53557.1"/>
    </source>
</evidence>
<reference evidence="31" key="5">
    <citation type="submission" date="2011-12" db="EMBL/GenBank/DDBJ databases">
        <authorList>
            <person name="Dong C.F."/>
            <person name="Li X.Z."/>
            <person name="Weng S.P."/>
            <person name="He J.G."/>
        </authorList>
    </citation>
    <scope>NUCLEOTIDE SEQUENCE</scope>
    <source>
        <strain evidence="31">KHV-GZ10</strain>
    </source>
</reference>
<dbReference type="EMBL" id="HM347101">
    <property type="protein sequence ID" value="ADQ28643.1"/>
    <property type="molecule type" value="Genomic_DNA"/>
</dbReference>
<keyword evidence="8" id="KW-0862">Zinc</keyword>
<evidence type="ECO:0000313" key="41">
    <source>
        <dbReference type="EMBL" id="QFU47245.1"/>
    </source>
</evidence>
<reference evidence="36" key="10">
    <citation type="submission" date="2015-08" db="EMBL/GenBank/DDBJ databases">
        <title>Complete DNA Sequence of Pseudomonas syringae pv. actinidiae, the Causal Agent of Kiwifruit Canker Disease.</title>
        <authorList>
            <person name="Rikkerink E.H.A."/>
            <person name="Fineran P.C."/>
        </authorList>
    </citation>
    <scope>NUCLEOTIDE SEQUENCE</scope>
    <source>
        <strain evidence="36">TUMST1</strain>
    </source>
</reference>
<evidence type="ECO:0000313" key="39">
    <source>
        <dbReference type="EMBL" id="BAF48867.1"/>
    </source>
</evidence>
<sequence length="224" mass="24624">MAMLELVIGPMFAGKSTESCRRLERLSYSGRRCIAVKHAIDQRYTEESKVAMHSGATYPAISAGYLYEVMQRLEEYDAVAVDEGQFFPDLYEGVVQLLTAGKYVIVAALDGDFMQQPFKQVTALVPMADKLDKLTAVCMKCKMRDAPFTVRISQGTDLVQVGGAESYQAVCRPCLTGFRMAQYELYGPPPPPPAHNLLGAPIVSAAPPRSCNIYPVMVCVEPIK</sequence>
<dbReference type="Gene3D" id="3.30.60.20">
    <property type="match status" value="1"/>
</dbReference>
<dbReference type="InterPro" id="IPR001267">
    <property type="entry name" value="Thymidine_kinase"/>
</dbReference>
<keyword evidence="3 11" id="KW-0237">DNA synthesis</keyword>
<dbReference type="EMBL" id="HM347110">
    <property type="protein sequence ID" value="ADQ28652.1"/>
    <property type="molecule type" value="Genomic_DNA"/>
</dbReference>
<dbReference type="EMBL" id="HM347109">
    <property type="protein sequence ID" value="ADQ28651.1"/>
    <property type="molecule type" value="Genomic_DNA"/>
</dbReference>
<evidence type="ECO:0000313" key="24">
    <source>
        <dbReference type="EMBL" id="ADQ28650.1"/>
    </source>
</evidence>
<dbReference type="EMBL" id="HM347111">
    <property type="protein sequence ID" value="ADQ28653.1"/>
    <property type="molecule type" value="Genomic_DNA"/>
</dbReference>
<dbReference type="EMBL" id="KM277944">
    <property type="protein sequence ID" value="AIW51082.1"/>
    <property type="molecule type" value="Genomic_DNA"/>
</dbReference>
<dbReference type="EMBL" id="HM347105">
    <property type="protein sequence ID" value="ADQ28647.1"/>
    <property type="molecule type" value="Genomic_DNA"/>
</dbReference>
<dbReference type="EMBL" id="HM347104">
    <property type="protein sequence ID" value="ADQ28646.1"/>
    <property type="molecule type" value="Genomic_DNA"/>
</dbReference>
<dbReference type="EMBL" id="AP008984">
    <property type="protein sequence ID" value="BAF48867.1"/>
    <property type="molecule type" value="Genomic_DNA"/>
</dbReference>
<dbReference type="EMBL" id="HM347106">
    <property type="protein sequence ID" value="ADQ28648.1"/>
    <property type="molecule type" value="Genomic_DNA"/>
</dbReference>
<evidence type="ECO:0000313" key="22">
    <source>
        <dbReference type="EMBL" id="ADQ28648.1"/>
    </source>
</evidence>
<dbReference type="EMBL" id="KM277943">
    <property type="protein sequence ID" value="AIW51081.1"/>
    <property type="molecule type" value="Genomic_DNA"/>
</dbReference>
<reference evidence="13" key="3">
    <citation type="journal article" date="2011" name="J. Fish Dis.">
        <title>Isolation and characterization of koi herpesvirus (KHV) from Indonesia: identification of a new genetic lineage.</title>
        <authorList>
            <person name="Sunarto A."/>
        </authorList>
    </citation>
    <scope>NUCLEOTIDE SEQUENCE</scope>
    <source>
        <strain evidence="28">Indo_0C05WNT2</strain>
        <strain evidence="29">Indo_0K02SS1</strain>
        <strain evidence="27">Indo_10C06WP4</strain>
        <strain evidence="16">Indo_1C02EJ4</strain>
        <strain evidence="17">Indo_2K02J2</strain>
        <strain evidence="18">Indo_3C06WJ3</strain>
        <strain evidence="20">Indo_4C03B1</strain>
        <strain evidence="19">Indo_4C03SS2</strain>
        <strain evidence="21">Indo_5C04WS1</strain>
        <strain evidence="24">Indo_6C06SK1</strain>
        <strain evidence="22">Indo_7C04NS1</strain>
        <strain evidence="23">Indo_7C06NS3</strain>
        <strain evidence="25">Indo_8C05EK1</strain>
        <strain evidence="26">Indo_8C05EK2</strain>
        <strain evidence="15">Indo_C07</strain>
        <strain evidence="14">Indo_K05</strain>
        <strain evidence="13">UK_G406</strain>
    </source>
</reference>
<evidence type="ECO:0000256" key="6">
    <source>
        <dbReference type="ARBA" id="ARBA00022741"/>
    </source>
</evidence>
<dbReference type="EMBL" id="KT290517">
    <property type="protein sequence ID" value="AKU53557.1"/>
    <property type="molecule type" value="Genomic_DNA"/>
</dbReference>
<dbReference type="InterPro" id="IPR027417">
    <property type="entry name" value="P-loop_NTPase"/>
</dbReference>
<keyword evidence="7 11" id="KW-0418">Kinase</keyword>
<dbReference type="GO" id="GO:0071897">
    <property type="term" value="P:DNA biosynthetic process"/>
    <property type="evidence" value="ECO:0007669"/>
    <property type="project" value="UniProtKB-KW"/>
</dbReference>
<reference evidence="34" key="8">
    <citation type="submission" date="2014-12" db="EMBL/GenBank/DDBJ databases">
        <title>Detection and genotyping of koi herpesvirus (KHV) from koi carp (Cyprinus carpio L.) experiencing mass mortalities in Iran.</title>
        <authorList>
            <person name="Rahmati-Holasoo H."/>
            <person name="Zargar A."/>
            <person name="Ahmadivand S."/>
            <person name="Ezhari S."/>
            <person name="Shokrpoor S."/>
            <person name="Ebrahimzadeh-Mousavi H."/>
        </authorList>
    </citation>
    <scope>NUCLEOTIDE SEQUENCE</scope>
    <source>
        <strain evidence="34">TUMST1</strain>
    </source>
</reference>
<keyword evidence="5" id="KW-0479">Metal-binding</keyword>
<evidence type="ECO:0000313" key="15">
    <source>
        <dbReference type="EMBL" id="ADQ28641.1"/>
    </source>
</evidence>
<evidence type="ECO:0000313" key="40">
    <source>
        <dbReference type="EMBL" id="BAH79684.1"/>
    </source>
</evidence>
<dbReference type="GO" id="GO:0046104">
    <property type="term" value="P:thymidine metabolic process"/>
    <property type="evidence" value="ECO:0007669"/>
    <property type="project" value="TreeGrafter"/>
</dbReference>
<dbReference type="EMBL" id="HM347108">
    <property type="protein sequence ID" value="ADQ28650.1"/>
    <property type="molecule type" value="Genomic_DNA"/>
</dbReference>
<dbReference type="EMBL" id="HM347099">
    <property type="protein sequence ID" value="ADQ28641.1"/>
    <property type="molecule type" value="Genomic_DNA"/>
</dbReference>
<evidence type="ECO:0000313" key="29">
    <source>
        <dbReference type="EMBL" id="ADQ28655.1"/>
    </source>
</evidence>
<evidence type="ECO:0000313" key="26">
    <source>
        <dbReference type="EMBL" id="ADQ28652.1"/>
    </source>
</evidence>
<evidence type="ECO:0000256" key="12">
    <source>
        <dbReference type="RuleBase" id="RU004165"/>
    </source>
</evidence>
<organism evidence="39 42">
    <name type="scientific">Cyprinid herpesvirus 3</name>
    <name type="common">CyHV-3</name>
    <dbReference type="NCBI Taxonomy" id="180230"/>
    <lineage>
        <taxon>Viruses</taxon>
        <taxon>Duplodnaviria</taxon>
        <taxon>Heunggongvirae</taxon>
        <taxon>Peploviricota</taxon>
        <taxon>Herviviricetes</taxon>
        <taxon>Herpesvirales</taxon>
        <taxon>Alloherpesviridae</taxon>
        <taxon>Cyvirus</taxon>
        <taxon>Cyvirus cyprinidallo3</taxon>
    </lineage>
</organism>
<evidence type="ECO:0000313" key="21">
    <source>
        <dbReference type="EMBL" id="ADQ28647.1"/>
    </source>
</evidence>
<proteinExistence type="inferred from homology"/>
<dbReference type="PANTHER" id="PTHR11441:SF0">
    <property type="entry name" value="THYMIDINE KINASE, CYTOSOLIC"/>
    <property type="match status" value="1"/>
</dbReference>
<evidence type="ECO:0000256" key="3">
    <source>
        <dbReference type="ARBA" id="ARBA00022634"/>
    </source>
</evidence>
<keyword evidence="4 11" id="KW-0808">Transferase</keyword>
<evidence type="ECO:0000313" key="16">
    <source>
        <dbReference type="EMBL" id="ADQ28642.1"/>
    </source>
</evidence>
<evidence type="ECO:0000313" key="28">
    <source>
        <dbReference type="EMBL" id="ADQ28654.1"/>
    </source>
</evidence>
<reference evidence="35" key="9">
    <citation type="submission" date="2015-07" db="EMBL/GenBank/DDBJ databases">
        <title>MeaNS - Measles Nucleotide Surveillance Program.</title>
        <authorList>
            <person name="Tran T."/>
            <person name="Druce J."/>
        </authorList>
    </citation>
    <scope>NUCLEOTIDE SEQUENCE</scope>
    <source>
        <strain evidence="35">TUMST1</strain>
    </source>
</reference>
<dbReference type="EMBL" id="HM347103">
    <property type="protein sequence ID" value="ADQ28645.1"/>
    <property type="molecule type" value="Genomic_DNA"/>
</dbReference>
<dbReference type="EMBL" id="MK987085">
    <property type="protein sequence ID" value="QFU47245.1"/>
    <property type="molecule type" value="Genomic_DNA"/>
</dbReference>
<dbReference type="SMR" id="A4FTG2"/>
<reference evidence="40" key="2">
    <citation type="journal article" date="2009" name="Fish Pathol.">
        <title>Molecular epidemiology of koi herpesvirus.</title>
        <authorList>
            <person name="Kurita J."/>
            <person name="Yuasa K."/>
            <person name="Ito T."/>
            <person name="Sano M."/>
            <person name="Hedrick R.P."/>
            <person name="Engelsma M.Y."/>
            <person name="Haenen O.L."/>
            <person name="Sunarto A."/>
            <person name="Kholidin E."/>
            <person name="Chou H."/>
            <person name="Tung M."/>
            <person name="de la Pena L."/>
            <person name="Lio-Po G."/>
            <person name="Tu C."/>
            <person name="Way K."/>
            <person name="Iida T."/>
        </authorList>
    </citation>
    <scope>NUCLEOTIDE SEQUENCE</scope>
</reference>
<dbReference type="Gene3D" id="3.40.50.300">
    <property type="entry name" value="P-loop containing nucleotide triphosphate hydrolases"/>
    <property type="match status" value="1"/>
</dbReference>
<evidence type="ECO:0000256" key="1">
    <source>
        <dbReference type="ARBA" id="ARBA00007587"/>
    </source>
</evidence>
<dbReference type="EMBL" id="JQ247182">
    <property type="protein sequence ID" value="AFE85867.1"/>
    <property type="molecule type" value="Genomic_DNA"/>
</dbReference>
<comment type="similarity">
    <text evidence="1 12">Belongs to the thymidine kinase family.</text>
</comment>
<evidence type="ECO:0000313" key="18">
    <source>
        <dbReference type="EMBL" id="ADQ28644.1"/>
    </source>
</evidence>
<evidence type="ECO:0000256" key="7">
    <source>
        <dbReference type="ARBA" id="ARBA00022777"/>
    </source>
</evidence>